<organism evidence="1">
    <name type="scientific">marine sediment metagenome</name>
    <dbReference type="NCBI Taxonomy" id="412755"/>
    <lineage>
        <taxon>unclassified sequences</taxon>
        <taxon>metagenomes</taxon>
        <taxon>ecological metagenomes</taxon>
    </lineage>
</organism>
<evidence type="ECO:0000313" key="1">
    <source>
        <dbReference type="EMBL" id="GAG74715.1"/>
    </source>
</evidence>
<accession>X0ZXZ3</accession>
<reference evidence="1" key="1">
    <citation type="journal article" date="2014" name="Front. Microbiol.">
        <title>High frequency of phylogenetically diverse reductive dehalogenase-homologous genes in deep subseafloor sedimentary metagenomes.</title>
        <authorList>
            <person name="Kawai M."/>
            <person name="Futagami T."/>
            <person name="Toyoda A."/>
            <person name="Takaki Y."/>
            <person name="Nishi S."/>
            <person name="Hori S."/>
            <person name="Arai W."/>
            <person name="Tsubouchi T."/>
            <person name="Morono Y."/>
            <person name="Uchiyama I."/>
            <person name="Ito T."/>
            <person name="Fujiyama A."/>
            <person name="Inagaki F."/>
            <person name="Takami H."/>
        </authorList>
    </citation>
    <scope>NUCLEOTIDE SEQUENCE</scope>
    <source>
        <strain evidence="1">Expedition CK06-06</strain>
    </source>
</reference>
<comment type="caution">
    <text evidence="1">The sequence shown here is derived from an EMBL/GenBank/DDBJ whole genome shotgun (WGS) entry which is preliminary data.</text>
</comment>
<dbReference type="EMBL" id="BART01018325">
    <property type="protein sequence ID" value="GAG74715.1"/>
    <property type="molecule type" value="Genomic_DNA"/>
</dbReference>
<gene>
    <name evidence="1" type="ORF">S01H4_34606</name>
</gene>
<protein>
    <submittedName>
        <fullName evidence="1">Uncharacterized protein</fullName>
    </submittedName>
</protein>
<name>X0ZXZ3_9ZZZZ</name>
<dbReference type="AlphaFoldDB" id="X0ZXZ3"/>
<proteinExistence type="predicted"/>
<sequence>MEVTATVLDMKAGEFTKVKINEIVYFLTKNKNNMKKNQKRKYKKRKSKNIIGRDNVYKRDVTDKEYNLVRENLDEQKATITETIIEKTGLTQIVVRSVLALMKQRKNLIRKNIGHVPGWIWTSG</sequence>